<proteinExistence type="inferred from homology"/>
<name>A0ABY8ELB0_MALFU</name>
<feature type="compositionally biased region" description="Pro residues" evidence="5">
    <location>
        <begin position="98"/>
        <end position="108"/>
    </location>
</feature>
<feature type="compositionally biased region" description="Polar residues" evidence="5">
    <location>
        <begin position="197"/>
        <end position="211"/>
    </location>
</feature>
<reference evidence="7 8" key="1">
    <citation type="journal article" date="2020" name="Elife">
        <title>Loss of centromere function drives karyotype evolution in closely related Malassezia species.</title>
        <authorList>
            <person name="Sankaranarayanan S.R."/>
            <person name="Ianiri G."/>
            <person name="Coelho M.A."/>
            <person name="Reza M.H."/>
            <person name="Thimmappa B.C."/>
            <person name="Ganguly P."/>
            <person name="Vadnala R.N."/>
            <person name="Sun S."/>
            <person name="Siddharthan R."/>
            <person name="Tellgren-Roth C."/>
            <person name="Dawson T.L."/>
            <person name="Heitman J."/>
            <person name="Sanyal K."/>
        </authorList>
    </citation>
    <scope>NUCLEOTIDE SEQUENCE [LARGE SCALE GENOMIC DNA]</scope>
    <source>
        <strain evidence="7">CBS14141</strain>
    </source>
</reference>
<evidence type="ECO:0000256" key="1">
    <source>
        <dbReference type="ARBA" id="ARBA00009670"/>
    </source>
</evidence>
<evidence type="ECO:0000256" key="2">
    <source>
        <dbReference type="ARBA" id="ARBA00022679"/>
    </source>
</evidence>
<gene>
    <name evidence="7" type="ORF">GLX27_000999</name>
</gene>
<feature type="region of interest" description="Disordered" evidence="5">
    <location>
        <begin position="185"/>
        <end position="212"/>
    </location>
</feature>
<dbReference type="InterPro" id="IPR011009">
    <property type="entry name" value="Kinase-like_dom_sf"/>
</dbReference>
<evidence type="ECO:0000313" key="8">
    <source>
        <dbReference type="Proteomes" id="UP000818624"/>
    </source>
</evidence>
<dbReference type="PANTHER" id="PTHR43851:SF3">
    <property type="entry name" value="COENZYME Q8"/>
    <property type="match status" value="1"/>
</dbReference>
<feature type="compositionally biased region" description="Low complexity" evidence="5">
    <location>
        <begin position="152"/>
        <end position="173"/>
    </location>
</feature>
<protein>
    <recommendedName>
        <fullName evidence="6">ABC1 atypical kinase-like domain-containing protein</fullName>
    </recommendedName>
</protein>
<evidence type="ECO:0000256" key="3">
    <source>
        <dbReference type="ARBA" id="ARBA00022741"/>
    </source>
</evidence>
<keyword evidence="4" id="KW-0067">ATP-binding</keyword>
<feature type="region of interest" description="Disordered" evidence="5">
    <location>
        <begin position="30"/>
        <end position="173"/>
    </location>
</feature>
<evidence type="ECO:0000256" key="5">
    <source>
        <dbReference type="SAM" id="MobiDB-lite"/>
    </source>
</evidence>
<dbReference type="EMBL" id="CP046234">
    <property type="protein sequence ID" value="WFD46364.1"/>
    <property type="molecule type" value="Genomic_DNA"/>
</dbReference>
<organism evidence="7 8">
    <name type="scientific">Malassezia furfur</name>
    <name type="common">Pityriasis versicolor infection agent</name>
    <name type="synonym">Pityrosporum furfur</name>
    <dbReference type="NCBI Taxonomy" id="55194"/>
    <lineage>
        <taxon>Eukaryota</taxon>
        <taxon>Fungi</taxon>
        <taxon>Dikarya</taxon>
        <taxon>Basidiomycota</taxon>
        <taxon>Ustilaginomycotina</taxon>
        <taxon>Malasseziomycetes</taxon>
        <taxon>Malasseziales</taxon>
        <taxon>Malasseziaceae</taxon>
        <taxon>Malassezia</taxon>
    </lineage>
</organism>
<dbReference type="InterPro" id="IPR004147">
    <property type="entry name" value="ABC1_dom"/>
</dbReference>
<keyword evidence="3" id="KW-0547">Nucleotide-binding</keyword>
<feature type="compositionally biased region" description="Low complexity" evidence="5">
    <location>
        <begin position="30"/>
        <end position="43"/>
    </location>
</feature>
<dbReference type="InterPro" id="IPR051409">
    <property type="entry name" value="Atypical_kinase_ADCK"/>
</dbReference>
<keyword evidence="8" id="KW-1185">Reference proteome</keyword>
<dbReference type="SUPFAM" id="SSF56112">
    <property type="entry name" value="Protein kinase-like (PK-like)"/>
    <property type="match status" value="1"/>
</dbReference>
<comment type="similarity">
    <text evidence="1">Belongs to the protein kinase superfamily. ADCK protein kinase family.</text>
</comment>
<dbReference type="CDD" id="cd13970">
    <property type="entry name" value="ABC1_ADCK3"/>
    <property type="match status" value="1"/>
</dbReference>
<feature type="domain" description="ABC1 atypical kinase-like" evidence="6">
    <location>
        <begin position="328"/>
        <end position="582"/>
    </location>
</feature>
<keyword evidence="2" id="KW-0808">Transferase</keyword>
<dbReference type="Proteomes" id="UP000818624">
    <property type="component" value="Chromosome 1"/>
</dbReference>
<evidence type="ECO:0000256" key="4">
    <source>
        <dbReference type="ARBA" id="ARBA00022840"/>
    </source>
</evidence>
<evidence type="ECO:0000259" key="6">
    <source>
        <dbReference type="Pfam" id="PF03109"/>
    </source>
</evidence>
<evidence type="ECO:0000313" key="7">
    <source>
        <dbReference type="EMBL" id="WFD46364.1"/>
    </source>
</evidence>
<dbReference type="Pfam" id="PF03109">
    <property type="entry name" value="ABC1"/>
    <property type="match status" value="1"/>
</dbReference>
<feature type="compositionally biased region" description="Polar residues" evidence="5">
    <location>
        <begin position="115"/>
        <end position="124"/>
    </location>
</feature>
<accession>A0ABY8ELB0</accession>
<dbReference type="PANTHER" id="PTHR43851">
    <property type="match status" value="1"/>
</dbReference>
<sequence length="830" mass="89740">MWRAQPGVSWTDLGLVAKSAGRLAQQVALARPQAPAAAAGAWPTQRSAPEEKEGVWDATPRAAPSAPFPGAAQPKRAPSTPWPSKQAAGRESSRVPEQPAPVASPVPPQEERRASVSTEPSTPVSGEAPIKARVDAPTLELRSASASRTDAPEPSLASSKPSAPSAPTRADAAAEVAQGLEQTAATAVRGAAETVKENATPSAHTESTNAAPISPSAAVVEDEYDAATEERATPLRAARVPSSRLGRLLHYGSLGAGLAWGSAGEYLRRATGPSDASGRSSPFLSEANVNRLVDKLSTMRGAALKLGQFLSIQDSHMLPPQIEQVMLRVQNSAHYMPAWQLERVMRAELGDDWRASFASFDERPFAAASIGQVHSAVLADPFPAQPDMAGQRVAVKVQFPGVADSISSDLSNIKWLLMASSLLPKGLFLENSVRVLQKELEEECDYTREAEMGRRFRAHIDAGGGAPEALRLEVPRVVDSLCTPRVLTTEFMRGRPLTKVMQLDAATRDRIGLTVMDLSLRELFEWRLMQTDPNWTNFLYSERNQSLQLIDFGATRPYTPQFMDAWISLLRAAVAGDREACEAWSVAIGYLNGEEPEVRCRPITDPDHAQGPRRLDGRARRAVPCVGAAAVPFREPDHHGRGACADPRDAARAAAPAAAGNLLAEPQAERRILVVRTPRRARRLPCIVRADHKRLRVQRRNAQPPLARRVCAQRRTWPAHQGRSTACVAWAHAGLGRNLTDVWARYPLDEMLAQKIAAEDRADPNMAVPRPKIEFVGRAASEPTINYLSSEQIRPEAAGTVRVRGIDVPLRPNPPGAEDCCMSGTCAADK</sequence>
<dbReference type="InterPro" id="IPR034646">
    <property type="entry name" value="ADCK3_dom"/>
</dbReference>